<comment type="caution">
    <text evidence="2">The sequence shown here is derived from an EMBL/GenBank/DDBJ whole genome shotgun (WGS) entry which is preliminary data.</text>
</comment>
<organism evidence="2 3">
    <name type="scientific">Streptomyces griseoviridis</name>
    <dbReference type="NCBI Taxonomy" id="45398"/>
    <lineage>
        <taxon>Bacteria</taxon>
        <taxon>Bacillati</taxon>
        <taxon>Actinomycetota</taxon>
        <taxon>Actinomycetes</taxon>
        <taxon>Kitasatosporales</taxon>
        <taxon>Streptomycetaceae</taxon>
        <taxon>Streptomyces</taxon>
    </lineage>
</organism>
<gene>
    <name evidence="2" type="ORF">GCM10010238_18180</name>
</gene>
<feature type="coiled-coil region" evidence="1">
    <location>
        <begin position="34"/>
        <end position="75"/>
    </location>
</feature>
<evidence type="ECO:0000313" key="3">
    <source>
        <dbReference type="Proteomes" id="UP000653493"/>
    </source>
</evidence>
<reference evidence="2" key="1">
    <citation type="journal article" date="2014" name="Int. J. Syst. Evol. Microbiol.">
        <title>Complete genome sequence of Corynebacterium casei LMG S-19264T (=DSM 44701T), isolated from a smear-ripened cheese.</title>
        <authorList>
            <consortium name="US DOE Joint Genome Institute (JGI-PGF)"/>
            <person name="Walter F."/>
            <person name="Albersmeier A."/>
            <person name="Kalinowski J."/>
            <person name="Ruckert C."/>
        </authorList>
    </citation>
    <scope>NUCLEOTIDE SEQUENCE</scope>
    <source>
        <strain evidence="2">JCM 4234</strain>
    </source>
</reference>
<dbReference type="Proteomes" id="UP000653493">
    <property type="component" value="Unassembled WGS sequence"/>
</dbReference>
<keyword evidence="3" id="KW-1185">Reference proteome</keyword>
<keyword evidence="1" id="KW-0175">Coiled coil</keyword>
<proteinExistence type="predicted"/>
<protein>
    <submittedName>
        <fullName evidence="2">Uncharacterized protein</fullName>
    </submittedName>
</protein>
<dbReference type="AlphaFoldDB" id="A0A918GD09"/>
<evidence type="ECO:0000256" key="1">
    <source>
        <dbReference type="SAM" id="Coils"/>
    </source>
</evidence>
<dbReference type="EMBL" id="BMSL01000003">
    <property type="protein sequence ID" value="GGS29646.1"/>
    <property type="molecule type" value="Genomic_DNA"/>
</dbReference>
<sequence>MSKLSPQILCTKADRDGEGVVPVDDIDASTHHFLAQLSAQTDELRQDIEAARRERDEAAARLAALESRLADSTAALRALKLYTGEASNTGDGARESDTPNGERGASLSIEEGILHVLRGTNGLLPVEIARGVQALGVPSSAASIRARLSRLRKDGTVVRDKESRYSLAYAGSEGTRNR</sequence>
<reference evidence="2" key="2">
    <citation type="submission" date="2020-09" db="EMBL/GenBank/DDBJ databases">
        <authorList>
            <person name="Sun Q."/>
            <person name="Ohkuma M."/>
        </authorList>
    </citation>
    <scope>NUCLEOTIDE SEQUENCE</scope>
    <source>
        <strain evidence="2">JCM 4234</strain>
    </source>
</reference>
<accession>A0A918GD09</accession>
<evidence type="ECO:0000313" key="2">
    <source>
        <dbReference type="EMBL" id="GGS29646.1"/>
    </source>
</evidence>
<name>A0A918GD09_STRGD</name>